<evidence type="ECO:0000256" key="1">
    <source>
        <dbReference type="SAM" id="MobiDB-lite"/>
    </source>
</evidence>
<keyword evidence="3" id="KW-1185">Reference proteome</keyword>
<evidence type="ECO:0000313" key="2">
    <source>
        <dbReference type="EMBL" id="QDE39247.1"/>
    </source>
</evidence>
<feature type="region of interest" description="Disordered" evidence="1">
    <location>
        <begin position="53"/>
        <end position="100"/>
    </location>
</feature>
<evidence type="ECO:0000313" key="3">
    <source>
        <dbReference type="Proteomes" id="UP000316093"/>
    </source>
</evidence>
<dbReference type="EMBL" id="CP041046">
    <property type="protein sequence ID" value="QDE39247.1"/>
    <property type="molecule type" value="Genomic_DNA"/>
</dbReference>
<dbReference type="AlphaFoldDB" id="A0A4Y5Z2F3"/>
<dbReference type="RefSeq" id="WP_139981580.1">
    <property type="nucleotide sequence ID" value="NZ_CP041046.1"/>
</dbReference>
<organism evidence="2 3">
    <name type="scientific">Luteibacter pinisoli</name>
    <dbReference type="NCBI Taxonomy" id="2589080"/>
    <lineage>
        <taxon>Bacteria</taxon>
        <taxon>Pseudomonadati</taxon>
        <taxon>Pseudomonadota</taxon>
        <taxon>Gammaproteobacteria</taxon>
        <taxon>Lysobacterales</taxon>
        <taxon>Rhodanobacteraceae</taxon>
        <taxon>Luteibacter</taxon>
    </lineage>
</organism>
<proteinExistence type="predicted"/>
<sequence>MREQRGAILLMVLASLAILALLGAEAARFAAARQREAGDAWCRELLRAARDDRRGGQAGEAHATITDGANGASHFEGFHGSQAFSPGRDDCIGRRARGGG</sequence>
<protein>
    <submittedName>
        <fullName evidence="2">Uncharacterized protein</fullName>
    </submittedName>
</protein>
<dbReference type="Proteomes" id="UP000316093">
    <property type="component" value="Chromosome"/>
</dbReference>
<name>A0A4Y5Z2F3_9GAMM</name>
<gene>
    <name evidence="2" type="ORF">FIV34_08560</name>
</gene>
<reference evidence="2 3" key="1">
    <citation type="submission" date="2019-06" db="EMBL/GenBank/DDBJ databases">
        <title>A complete genome sequence for Luteibacter pinisoli MAH-14.</title>
        <authorList>
            <person name="Baltrus D.A."/>
        </authorList>
    </citation>
    <scope>NUCLEOTIDE SEQUENCE [LARGE SCALE GENOMIC DNA]</scope>
    <source>
        <strain evidence="2 3">MAH-14</strain>
    </source>
</reference>
<dbReference type="KEGG" id="lpy:FIV34_08560"/>
<accession>A0A4Y5Z2F3</accession>